<name>A8ZVA7_DESOH</name>
<dbReference type="RefSeq" id="WP_012174186.1">
    <property type="nucleotide sequence ID" value="NC_009943.1"/>
</dbReference>
<dbReference type="EMBL" id="CP000859">
    <property type="protein sequence ID" value="ABW66568.1"/>
    <property type="molecule type" value="Genomic_DNA"/>
</dbReference>
<gene>
    <name evidence="1" type="ordered locus">Dole_0758</name>
</gene>
<dbReference type="KEGG" id="dol:Dole_0758"/>
<dbReference type="AlphaFoldDB" id="A8ZVA7"/>
<dbReference type="InterPro" id="IPR024227">
    <property type="entry name" value="DUF3795"/>
</dbReference>
<organism evidence="1 2">
    <name type="scientific">Desulfosudis oleivorans (strain DSM 6200 / JCM 39069 / Hxd3)</name>
    <name type="common">Desulfococcus oleovorans</name>
    <dbReference type="NCBI Taxonomy" id="96561"/>
    <lineage>
        <taxon>Bacteria</taxon>
        <taxon>Pseudomonadati</taxon>
        <taxon>Thermodesulfobacteriota</taxon>
        <taxon>Desulfobacteria</taxon>
        <taxon>Desulfobacterales</taxon>
        <taxon>Desulfosudaceae</taxon>
        <taxon>Desulfosudis</taxon>
    </lineage>
</organism>
<dbReference type="Pfam" id="PF12675">
    <property type="entry name" value="DUF3795"/>
    <property type="match status" value="1"/>
</dbReference>
<evidence type="ECO:0000313" key="2">
    <source>
        <dbReference type="Proteomes" id="UP000008561"/>
    </source>
</evidence>
<evidence type="ECO:0000313" key="1">
    <source>
        <dbReference type="EMBL" id="ABW66568.1"/>
    </source>
</evidence>
<accession>A8ZVA7</accession>
<proteinExistence type="predicted"/>
<dbReference type="Proteomes" id="UP000008561">
    <property type="component" value="Chromosome"/>
</dbReference>
<sequence length="173" mass="19471">MPEWTEKEIADKKLMAPCGLYCGTCGVYIATRDNNKKFKAVLGGLYGTRPEETECLGCMQADPPEKLYAFCRACTIRECVSQKGYYSCHQCDQWPCDQITTFGLATGRRVMQHAIPLWREKVAEHGDEKGSIEWARAECRRYHCPDCGNPLFRGAQRCRACGRSVADDLDGSL</sequence>
<dbReference type="eggNOG" id="COG1765">
    <property type="taxonomic scope" value="Bacteria"/>
</dbReference>
<protein>
    <recommendedName>
        <fullName evidence="3">DUF3795 domain-containing protein</fullName>
    </recommendedName>
</protein>
<evidence type="ECO:0008006" key="3">
    <source>
        <dbReference type="Google" id="ProtNLM"/>
    </source>
</evidence>
<keyword evidence="2" id="KW-1185">Reference proteome</keyword>
<dbReference type="STRING" id="96561.Dole_0758"/>
<reference evidence="1 2" key="1">
    <citation type="submission" date="2007-10" db="EMBL/GenBank/DDBJ databases">
        <title>Complete sequence of Desulfococcus oleovorans Hxd3.</title>
        <authorList>
            <consortium name="US DOE Joint Genome Institute"/>
            <person name="Copeland A."/>
            <person name="Lucas S."/>
            <person name="Lapidus A."/>
            <person name="Barry K."/>
            <person name="Glavina del Rio T."/>
            <person name="Dalin E."/>
            <person name="Tice H."/>
            <person name="Pitluck S."/>
            <person name="Kiss H."/>
            <person name="Brettin T."/>
            <person name="Bruce D."/>
            <person name="Detter J.C."/>
            <person name="Han C."/>
            <person name="Schmutz J."/>
            <person name="Larimer F."/>
            <person name="Land M."/>
            <person name="Hauser L."/>
            <person name="Kyrpides N."/>
            <person name="Kim E."/>
            <person name="Wawrik B."/>
            <person name="Richardson P."/>
        </authorList>
    </citation>
    <scope>NUCLEOTIDE SEQUENCE [LARGE SCALE GENOMIC DNA]</scope>
    <source>
        <strain evidence="2">DSM 6200 / JCM 39069 / Hxd3</strain>
    </source>
</reference>
<dbReference type="HOGENOM" id="CLU_129665_0_0_7"/>